<feature type="region of interest" description="Disordered" evidence="1">
    <location>
        <begin position="65"/>
        <end position="88"/>
    </location>
</feature>
<keyword evidence="3" id="KW-1185">Reference proteome</keyword>
<protein>
    <submittedName>
        <fullName evidence="2">Phenazine biosynthesis protein phzF</fullName>
    </submittedName>
</protein>
<proteinExistence type="predicted"/>
<reference evidence="2 3" key="1">
    <citation type="submission" date="2016-07" db="EMBL/GenBank/DDBJ databases">
        <title>Pervasive Adenine N6-methylation of Active Genes in Fungi.</title>
        <authorList>
            <consortium name="DOE Joint Genome Institute"/>
            <person name="Mondo S.J."/>
            <person name="Dannebaum R.O."/>
            <person name="Kuo R.C."/>
            <person name="Labutti K."/>
            <person name="Haridas S."/>
            <person name="Kuo A."/>
            <person name="Salamov A."/>
            <person name="Ahrendt S.R."/>
            <person name="Lipzen A."/>
            <person name="Sullivan W."/>
            <person name="Andreopoulos W.B."/>
            <person name="Clum A."/>
            <person name="Lindquist E."/>
            <person name="Daum C."/>
            <person name="Ramamoorthy G.K."/>
            <person name="Gryganskyi A."/>
            <person name="Culley D."/>
            <person name="Magnuson J.K."/>
            <person name="James T.Y."/>
            <person name="O'Malley M.A."/>
            <person name="Stajich J.E."/>
            <person name="Spatafora J.W."/>
            <person name="Visel A."/>
            <person name="Grigoriev I.V."/>
        </authorList>
    </citation>
    <scope>NUCLEOTIDE SEQUENCE [LARGE SCALE GENOMIC DNA]</scope>
    <source>
        <strain evidence="2 3">PL171</strain>
    </source>
</reference>
<accession>A0A1Y2HB61</accession>
<dbReference type="SUPFAM" id="SSF54506">
    <property type="entry name" value="Diaminopimelate epimerase-like"/>
    <property type="match status" value="1"/>
</dbReference>
<dbReference type="PANTHER" id="PTHR13774:SF32">
    <property type="entry name" value="ANTISENSE-ENHANCING SEQUENCE 1"/>
    <property type="match status" value="1"/>
</dbReference>
<organism evidence="2 3">
    <name type="scientific">Catenaria anguillulae PL171</name>
    <dbReference type="NCBI Taxonomy" id="765915"/>
    <lineage>
        <taxon>Eukaryota</taxon>
        <taxon>Fungi</taxon>
        <taxon>Fungi incertae sedis</taxon>
        <taxon>Blastocladiomycota</taxon>
        <taxon>Blastocladiomycetes</taxon>
        <taxon>Blastocladiales</taxon>
        <taxon>Catenariaceae</taxon>
        <taxon>Catenaria</taxon>
    </lineage>
</organism>
<dbReference type="AlphaFoldDB" id="A0A1Y2HB61"/>
<dbReference type="InterPro" id="IPR003719">
    <property type="entry name" value="Phenazine_PhzF-like"/>
</dbReference>
<name>A0A1Y2HB61_9FUNG</name>
<dbReference type="Pfam" id="PF02567">
    <property type="entry name" value="PhzC-PhzF"/>
    <property type="match status" value="1"/>
</dbReference>
<gene>
    <name evidence="2" type="ORF">BCR44DRAFT_121710</name>
</gene>
<evidence type="ECO:0000313" key="3">
    <source>
        <dbReference type="Proteomes" id="UP000193411"/>
    </source>
</evidence>
<dbReference type="PANTHER" id="PTHR13774">
    <property type="entry name" value="PHENAZINE BIOSYNTHESIS PROTEIN"/>
    <property type="match status" value="1"/>
</dbReference>
<dbReference type="Gene3D" id="3.10.310.10">
    <property type="entry name" value="Diaminopimelate Epimerase, Chain A, domain 1"/>
    <property type="match status" value="2"/>
</dbReference>
<evidence type="ECO:0000313" key="2">
    <source>
        <dbReference type="EMBL" id="ORZ31818.1"/>
    </source>
</evidence>
<dbReference type="Proteomes" id="UP000193411">
    <property type="component" value="Unassembled WGS sequence"/>
</dbReference>
<dbReference type="GO" id="GO:0005737">
    <property type="term" value="C:cytoplasm"/>
    <property type="evidence" value="ECO:0007669"/>
    <property type="project" value="TreeGrafter"/>
</dbReference>
<dbReference type="GO" id="GO:0016853">
    <property type="term" value="F:isomerase activity"/>
    <property type="evidence" value="ECO:0007669"/>
    <property type="project" value="TreeGrafter"/>
</dbReference>
<dbReference type="EMBL" id="MCFL01000054">
    <property type="protein sequence ID" value="ORZ31818.1"/>
    <property type="molecule type" value="Genomic_DNA"/>
</dbReference>
<evidence type="ECO:0000256" key="1">
    <source>
        <dbReference type="SAM" id="MobiDB-lite"/>
    </source>
</evidence>
<comment type="caution">
    <text evidence="2">The sequence shown here is derived from an EMBL/GenBank/DDBJ whole genome shotgun (WGS) entry which is preliminary data.</text>
</comment>
<sequence length="347" mass="36711">MYDIDSIHTIELPFTTVDVFTRTRFLGNPLAVVTIPANLALSYDQKLNVAREFNLSETVFIHAPASGSGSGSGSDSGSDSDSDSDSASSRDIDIFLTTREIPFAGHPTIGAAITLLSQGVTTLNTKAGPIQIVRTAQDAVRASIPFNTHLHKLTLADLAGNSGSGGVNGQDGSAAPPQPWLSSDPAIRKLELTAPVFSIVKGMTFVLIELPDLDTLARVKPATEMVPEHVCDPEWQGGFVSKYYYVKTSRVQSGSGPTRQSIRTRMMEPVFEDPATGSAACALGSFLVLHAEEFNKSDAEVSFEVTQGVEMGKESNIEVVVGVVGGELESVQLAGAAVPVMRGTITV</sequence>
<dbReference type="OrthoDB" id="75169at2759"/>
<dbReference type="STRING" id="765915.A0A1Y2HB61"/>